<accession>A0A1I7Y4Z9</accession>
<dbReference type="Proteomes" id="UP000095287">
    <property type="component" value="Unplaced"/>
</dbReference>
<evidence type="ECO:0000313" key="2">
    <source>
        <dbReference type="Proteomes" id="UP000095287"/>
    </source>
</evidence>
<keyword evidence="2" id="KW-1185">Reference proteome</keyword>
<dbReference type="AlphaFoldDB" id="A0A1I7Y4Z9"/>
<name>A0A1I7Y4Z9_9BILA</name>
<reference evidence="3" key="1">
    <citation type="submission" date="2016-11" db="UniProtKB">
        <authorList>
            <consortium name="WormBaseParasite"/>
        </authorList>
    </citation>
    <scope>IDENTIFICATION</scope>
</reference>
<keyword evidence="1" id="KW-0472">Membrane</keyword>
<sequence>MVPLLLILQQKPKPAKMVQGRRLCERERTPVLVWRNRVRTRDLWPDEHIKGAPGIFYQSVVALCVLTPLLNPLYLVISSTDNKP</sequence>
<keyword evidence="1" id="KW-1133">Transmembrane helix</keyword>
<feature type="transmembrane region" description="Helical" evidence="1">
    <location>
        <begin position="55"/>
        <end position="77"/>
    </location>
</feature>
<organism evidence="2 3">
    <name type="scientific">Steinernema glaseri</name>
    <dbReference type="NCBI Taxonomy" id="37863"/>
    <lineage>
        <taxon>Eukaryota</taxon>
        <taxon>Metazoa</taxon>
        <taxon>Ecdysozoa</taxon>
        <taxon>Nematoda</taxon>
        <taxon>Chromadorea</taxon>
        <taxon>Rhabditida</taxon>
        <taxon>Tylenchina</taxon>
        <taxon>Panagrolaimomorpha</taxon>
        <taxon>Strongyloidoidea</taxon>
        <taxon>Steinernematidae</taxon>
        <taxon>Steinernema</taxon>
    </lineage>
</organism>
<proteinExistence type="predicted"/>
<keyword evidence="1" id="KW-0812">Transmembrane</keyword>
<protein>
    <submittedName>
        <fullName evidence="3">G_PROTEIN_RECEP_F1_2 domain-containing protein</fullName>
    </submittedName>
</protein>
<dbReference type="WBParaSite" id="L893_g12537.t1">
    <property type="protein sequence ID" value="L893_g12537.t1"/>
    <property type="gene ID" value="L893_g12537"/>
</dbReference>
<evidence type="ECO:0000256" key="1">
    <source>
        <dbReference type="SAM" id="Phobius"/>
    </source>
</evidence>
<evidence type="ECO:0000313" key="3">
    <source>
        <dbReference type="WBParaSite" id="L893_g12537.t1"/>
    </source>
</evidence>